<feature type="signal peptide" evidence="3">
    <location>
        <begin position="1"/>
        <end position="19"/>
    </location>
</feature>
<dbReference type="InterPro" id="IPR019545">
    <property type="entry name" value="DM13_domain"/>
</dbReference>
<dbReference type="AlphaFoldDB" id="A0A4U8UUQ1"/>
<evidence type="ECO:0000256" key="3">
    <source>
        <dbReference type="SAM" id="SignalP"/>
    </source>
</evidence>
<accession>A0A4U8UUQ1</accession>
<dbReference type="SMART" id="SM00686">
    <property type="entry name" value="DM13"/>
    <property type="match status" value="1"/>
</dbReference>
<organism evidence="5 6">
    <name type="scientific">Steinernema carpocapsae</name>
    <name type="common">Entomopathogenic nematode</name>
    <dbReference type="NCBI Taxonomy" id="34508"/>
    <lineage>
        <taxon>Eukaryota</taxon>
        <taxon>Metazoa</taxon>
        <taxon>Ecdysozoa</taxon>
        <taxon>Nematoda</taxon>
        <taxon>Chromadorea</taxon>
        <taxon>Rhabditida</taxon>
        <taxon>Tylenchina</taxon>
        <taxon>Panagrolaimomorpha</taxon>
        <taxon>Strongyloidoidea</taxon>
        <taxon>Steinernematidae</taxon>
        <taxon>Steinernema</taxon>
    </lineage>
</organism>
<dbReference type="PANTHER" id="PTHR24036:SF5">
    <property type="entry name" value="THROMBOMODULIN"/>
    <property type="match status" value="1"/>
</dbReference>
<dbReference type="PROSITE" id="PS51549">
    <property type="entry name" value="DM13"/>
    <property type="match status" value="1"/>
</dbReference>
<evidence type="ECO:0000313" key="5">
    <source>
        <dbReference type="EMBL" id="TMS37041.1"/>
    </source>
</evidence>
<feature type="domain" description="DM13" evidence="4">
    <location>
        <begin position="528"/>
        <end position="640"/>
    </location>
</feature>
<evidence type="ECO:0000259" key="4">
    <source>
        <dbReference type="PROSITE" id="PS51549"/>
    </source>
</evidence>
<sequence length="651" mass="72575">MFRPLVCAVLVFCSAWVDAESEEEMDAYYGVPLGALHYSADRTKAEMYAADEFTVIFNHFSHSPAYPGCTSIMIGPPRSVDVNAVGSAGVLIPITQPLLTPHTRRARHKRSHPFGLFHGFNWPTEFAHLEMNPKSDAPHQNYKPDDPFAGIELHVESSIDEPVVKEVNIEEVPLDDLSVAKERPVQSSQQEKQLLQVGIPPAKQQATGRAQAVKPVTQVVPELTTVGASTKTSSPPKAKAVYATTQQLLTRATTVLRTTTSKPRSSSIHQETKPIIFFDSKSQTEMEKSREKIETEGPGIVVFNSDRITPRPRSVHPSFYGPLARTKEVESKRPFTSTPSTTAFFPHDVVSENGYIAYFGHSESSTSDWPRRAPSHRSFEDKTDRGGVYDKASYDQKVWVTTTQATGAETGSSSTASTPLFYVIEDPRAERRRLRAERQRKKPISTQSPAAPVFIQYPTTTTPISTRASLKRFERKYELPVAQDKTVAFTLTNGRKLTDYEWIGLYDQCADKATPLISLRGIDPPHEEKIDPLSGWSHNITSYRVQILNCNTILIPGFVFNSTYAPRGTFIYVGIGHFPDAVEKQVKATIVGQPGNELAKNYGLEDVLIRLPKNYRTFDIDFLSIYNEIEQQTYAHVVVPSLLVPPCSEEA</sequence>
<keyword evidence="6" id="KW-1185">Reference proteome</keyword>
<reference evidence="5 6" key="2">
    <citation type="journal article" date="2019" name="G3 (Bethesda)">
        <title>Hybrid Assembly of the Genome of the Entomopathogenic Nematode Steinernema carpocapsae Identifies the X-Chromosome.</title>
        <authorList>
            <person name="Serra L."/>
            <person name="Macchietto M."/>
            <person name="Macias-Munoz A."/>
            <person name="McGill C.J."/>
            <person name="Rodriguez I.M."/>
            <person name="Rodriguez B."/>
            <person name="Murad R."/>
            <person name="Mortazavi A."/>
        </authorList>
    </citation>
    <scope>NUCLEOTIDE SEQUENCE [LARGE SCALE GENOMIC DNA]</scope>
    <source>
        <strain evidence="5 6">ALL</strain>
    </source>
</reference>
<dbReference type="Proteomes" id="UP000298663">
    <property type="component" value="Chromosome X"/>
</dbReference>
<name>A0A4U8UUQ1_STECR</name>
<evidence type="ECO:0000256" key="1">
    <source>
        <dbReference type="ARBA" id="ARBA00022737"/>
    </source>
</evidence>
<keyword evidence="3" id="KW-0732">Signal</keyword>
<dbReference type="InterPro" id="IPR052126">
    <property type="entry name" value="Spindle_Org/Thrombomodulin"/>
</dbReference>
<dbReference type="EMBL" id="CM016762">
    <property type="protein sequence ID" value="TMS37041.1"/>
    <property type="molecule type" value="Genomic_DNA"/>
</dbReference>
<feature type="chain" id="PRO_5020228306" description="DM13 domain-containing protein" evidence="3">
    <location>
        <begin position="20"/>
        <end position="651"/>
    </location>
</feature>
<proteinExistence type="predicted"/>
<reference evidence="5 6" key="1">
    <citation type="journal article" date="2015" name="Genome Biol.">
        <title>Comparative genomics of Steinernema reveals deeply conserved gene regulatory networks.</title>
        <authorList>
            <person name="Dillman A.R."/>
            <person name="Macchietto M."/>
            <person name="Porter C.F."/>
            <person name="Rogers A."/>
            <person name="Williams B."/>
            <person name="Antoshechkin I."/>
            <person name="Lee M.M."/>
            <person name="Goodwin Z."/>
            <person name="Lu X."/>
            <person name="Lewis E.E."/>
            <person name="Goodrich-Blair H."/>
            <person name="Stock S.P."/>
            <person name="Adams B.J."/>
            <person name="Sternberg P.W."/>
            <person name="Mortazavi A."/>
        </authorList>
    </citation>
    <scope>NUCLEOTIDE SEQUENCE [LARGE SCALE GENOMIC DNA]</scope>
    <source>
        <strain evidence="5 6">ALL</strain>
    </source>
</reference>
<comment type="caution">
    <text evidence="5">The sequence shown here is derived from an EMBL/GenBank/DDBJ whole genome shotgun (WGS) entry which is preliminary data.</text>
</comment>
<evidence type="ECO:0000313" key="6">
    <source>
        <dbReference type="Proteomes" id="UP000298663"/>
    </source>
</evidence>
<keyword evidence="1" id="KW-0677">Repeat</keyword>
<evidence type="ECO:0000256" key="2">
    <source>
        <dbReference type="SAM" id="MobiDB-lite"/>
    </source>
</evidence>
<feature type="region of interest" description="Disordered" evidence="2">
    <location>
        <begin position="366"/>
        <end position="385"/>
    </location>
</feature>
<gene>
    <name evidence="5" type="ORF">L596_004063</name>
</gene>
<dbReference type="PANTHER" id="PTHR24036">
    <property type="entry name" value="SKELETOR-RELATED"/>
    <property type="match status" value="1"/>
</dbReference>
<protein>
    <recommendedName>
        <fullName evidence="4">DM13 domain-containing protein</fullName>
    </recommendedName>
</protein>
<dbReference type="OrthoDB" id="2448405at2759"/>
<dbReference type="EMBL" id="AZBU02000001">
    <property type="protein sequence ID" value="TMS37041.1"/>
    <property type="molecule type" value="Genomic_DNA"/>
</dbReference>